<organism evidence="4 5">
    <name type="scientific">Noviherbaspirillum suwonense</name>
    <dbReference type="NCBI Taxonomy" id="1224511"/>
    <lineage>
        <taxon>Bacteria</taxon>
        <taxon>Pseudomonadati</taxon>
        <taxon>Pseudomonadota</taxon>
        <taxon>Betaproteobacteria</taxon>
        <taxon>Burkholderiales</taxon>
        <taxon>Oxalobacteraceae</taxon>
        <taxon>Noviherbaspirillum</taxon>
    </lineage>
</organism>
<reference evidence="4 5" key="1">
    <citation type="submission" date="2017-05" db="EMBL/GenBank/DDBJ databases">
        <authorList>
            <person name="Varghese N."/>
            <person name="Submissions S."/>
        </authorList>
    </citation>
    <scope>NUCLEOTIDE SEQUENCE [LARGE SCALE GENOMIC DNA]</scope>
    <source>
        <strain evidence="4 5">DSM 26001</strain>
    </source>
</reference>
<dbReference type="SUPFAM" id="SSF51120">
    <property type="entry name" value="beta-Roll"/>
    <property type="match status" value="3"/>
</dbReference>
<dbReference type="NCBIfam" id="TIGR01965">
    <property type="entry name" value="VCBS_repeat"/>
    <property type="match status" value="2"/>
</dbReference>
<dbReference type="InterPro" id="IPR018511">
    <property type="entry name" value="Hemolysin-typ_Ca-bd_CS"/>
</dbReference>
<dbReference type="InterPro" id="IPR011049">
    <property type="entry name" value="Serralysin-like_metalloprot_C"/>
</dbReference>
<dbReference type="RefSeq" id="WP_283443912.1">
    <property type="nucleotide sequence ID" value="NZ_FXUL01000017.1"/>
</dbReference>
<dbReference type="PANTHER" id="PTHR38340">
    <property type="entry name" value="S-LAYER PROTEIN"/>
    <property type="match status" value="1"/>
</dbReference>
<comment type="caution">
    <text evidence="4">The sequence shown here is derived from an EMBL/GenBank/DDBJ whole genome shotgun (WGS) entry which is preliminary data.</text>
</comment>
<dbReference type="PANTHER" id="PTHR38340:SF1">
    <property type="entry name" value="S-LAYER PROTEIN"/>
    <property type="match status" value="1"/>
</dbReference>
<evidence type="ECO:0000256" key="1">
    <source>
        <dbReference type="ARBA" id="ARBA00004613"/>
    </source>
</evidence>
<feature type="compositionally biased region" description="Low complexity" evidence="3">
    <location>
        <begin position="10"/>
        <end position="20"/>
    </location>
</feature>
<evidence type="ECO:0000313" key="5">
    <source>
        <dbReference type="Proteomes" id="UP001158049"/>
    </source>
</evidence>
<dbReference type="Pfam" id="PF17963">
    <property type="entry name" value="Big_9"/>
    <property type="match status" value="1"/>
</dbReference>
<keyword evidence="2" id="KW-0964">Secreted</keyword>
<dbReference type="Proteomes" id="UP001158049">
    <property type="component" value="Unassembled WGS sequence"/>
</dbReference>
<keyword evidence="5" id="KW-1185">Reference proteome</keyword>
<dbReference type="PRINTS" id="PR00313">
    <property type="entry name" value="CABNDNGRPT"/>
</dbReference>
<sequence>MAIRTGTGGNDTLLGTTGDDTLNGLEGDDILDGGAGADSMNGGKGNDVYIVDTANDVVIENTGEGLDQVASAVSYTLTANVENLTLTGTANSRGTGNALDNIIKGNSGNNVLGGGAGSDTLVGGAGNDVLNGGIGADTLSGGRDSDVYIVDNALDVVLENAGEGAFDTIESAVSYTAPAHVETLLLTGSGAIDGSGNTQANLVTGNNAANILDGRGGSDMLFGRGGNDTLAYSLNENGAALDAYSGGEGIDTLRLMLTSAEWADPVVQSEVARYNQYLATKTGEIGDFALFTFDFGHSSKLLMSGTEKLEVQVDGATFDFHAPRITGAIATAALSESPTLAEVTNLAATGEISFSDLDYNDTHTIATPVTLVSSDLPAGHRGTLTASIIDDAVGVGDTAGKAAWNYEIDNAAVKYLKAGQAAVETFNIAIVDSTGKSATQQVAVTITGIDDGPVSSNDSGYSVDEDGALTVTAALGLLANDTDPEGDPLSALLQSGPAHGLLALASDGSFSYTPDADYFGSDSFSYKANDGTVNGNLATVAIEVNGVNDAPVAADKAINSAKTTAHVFNVGDFGFSDADHDALLNVKIDGLPQFGRLTDDGARVSVGDSISAADIAAGKLVFTPSTLMSGNDNKITFQLQDDGGTANGGLDTSLVPAVFNVHTFQSFTSFQGLQFPDSLSGKAPVTVTQQTDSLAGFLNFFSENYAFTADRVVDLFIPITGEPYTFQVLPNNPAVTDYRLASISELLDDQIPTLAPPHGASINSAGLFSWTPDVSDIGKDYYFDVQTIAKDADNSLLDLTPLDLSNSVAIRAHAYKPVAPITPESKIVLIPYDGLVDQPIPGSDDSVSTSSITIDTVLLVTAPFSINPNETIPIDINESSVIMLFPESQIDLALNSFDPHLSVFVSTPVRATPTITATIAVPGIKPTGHIFHTSPVPLDPVSTITPNLVDAPISLIGDAYTFGSF</sequence>
<dbReference type="Gene3D" id="2.150.10.10">
    <property type="entry name" value="Serralysin-like metalloprotease, C-terminal"/>
    <property type="match status" value="2"/>
</dbReference>
<proteinExistence type="predicted"/>
<name>A0ABY1QH20_9BURK</name>
<dbReference type="PROSITE" id="PS00330">
    <property type="entry name" value="HEMOLYSIN_CALCIUM"/>
    <property type="match status" value="3"/>
</dbReference>
<dbReference type="InterPro" id="IPR050557">
    <property type="entry name" value="RTX_toxin/Mannuronan_C5-epim"/>
</dbReference>
<dbReference type="InterPro" id="IPR010221">
    <property type="entry name" value="VCBS_dom"/>
</dbReference>
<dbReference type="InterPro" id="IPR001343">
    <property type="entry name" value="Hemolysn_Ca-bd"/>
</dbReference>
<evidence type="ECO:0000256" key="2">
    <source>
        <dbReference type="ARBA" id="ARBA00022525"/>
    </source>
</evidence>
<dbReference type="Gene3D" id="2.60.40.2810">
    <property type="match status" value="1"/>
</dbReference>
<accession>A0ABY1QH20</accession>
<feature type="region of interest" description="Disordered" evidence="3">
    <location>
        <begin position="1"/>
        <end position="20"/>
    </location>
</feature>
<evidence type="ECO:0000313" key="4">
    <source>
        <dbReference type="EMBL" id="SMP71361.1"/>
    </source>
</evidence>
<gene>
    <name evidence="4" type="ORF">SAMN06295970_1178</name>
</gene>
<evidence type="ECO:0000256" key="3">
    <source>
        <dbReference type="SAM" id="MobiDB-lite"/>
    </source>
</evidence>
<comment type="subcellular location">
    <subcellularLocation>
        <location evidence="1">Secreted</location>
    </subcellularLocation>
</comment>
<dbReference type="EMBL" id="FXUL01000017">
    <property type="protein sequence ID" value="SMP71361.1"/>
    <property type="molecule type" value="Genomic_DNA"/>
</dbReference>
<dbReference type="Pfam" id="PF00353">
    <property type="entry name" value="HemolysinCabind"/>
    <property type="match status" value="3"/>
</dbReference>
<dbReference type="NCBIfam" id="NF012211">
    <property type="entry name" value="tand_rpt_95"/>
    <property type="match status" value="1"/>
</dbReference>
<protein>
    <submittedName>
        <fullName evidence="4">VCBS repeat-containing protein</fullName>
    </submittedName>
</protein>